<evidence type="ECO:0000313" key="2">
    <source>
        <dbReference type="EMBL" id="TWU41581.1"/>
    </source>
</evidence>
<reference evidence="2 3" key="1">
    <citation type="submission" date="2019-02" db="EMBL/GenBank/DDBJ databases">
        <title>Deep-cultivation of Planctomycetes and their phenomic and genomic characterization uncovers novel biology.</title>
        <authorList>
            <person name="Wiegand S."/>
            <person name="Jogler M."/>
            <person name="Boedeker C."/>
            <person name="Pinto D."/>
            <person name="Vollmers J."/>
            <person name="Rivas-Marin E."/>
            <person name="Kohn T."/>
            <person name="Peeters S.H."/>
            <person name="Heuer A."/>
            <person name="Rast P."/>
            <person name="Oberbeckmann S."/>
            <person name="Bunk B."/>
            <person name="Jeske O."/>
            <person name="Meyerdierks A."/>
            <person name="Storesund J.E."/>
            <person name="Kallscheuer N."/>
            <person name="Luecker S."/>
            <person name="Lage O.M."/>
            <person name="Pohl T."/>
            <person name="Merkel B.J."/>
            <person name="Hornburger P."/>
            <person name="Mueller R.-W."/>
            <person name="Bruemmer F."/>
            <person name="Labrenz M."/>
            <person name="Spormann A.M."/>
            <person name="Op Den Camp H."/>
            <person name="Overmann J."/>
            <person name="Amann R."/>
            <person name="Jetten M.S.M."/>
            <person name="Mascher T."/>
            <person name="Medema M.H."/>
            <person name="Devos D.P."/>
            <person name="Kaster A.-K."/>
            <person name="Ovreas L."/>
            <person name="Rohde M."/>
            <person name="Galperin M.Y."/>
            <person name="Jogler C."/>
        </authorList>
    </citation>
    <scope>NUCLEOTIDE SEQUENCE [LARGE SCALE GENOMIC DNA]</scope>
    <source>
        <strain evidence="2 3">Q31b</strain>
    </source>
</reference>
<keyword evidence="1" id="KW-0812">Transmembrane</keyword>
<proteinExistence type="predicted"/>
<feature type="transmembrane region" description="Helical" evidence="1">
    <location>
        <begin position="61"/>
        <end position="82"/>
    </location>
</feature>
<sequence length="172" mass="18141">MFDKRTLLIGSLVLVAVASRLLPHPPNFTALGAVALFGGASLTGRRWAYGLPLLAMLLSDLVIGFHGWAPVVYGAMMVYVWLGRRAGSSSTRVIGASLLGSVAFFVITNLACWWSMYDHSAVGLTACFAAAIPFFGFTLAGDLVFSGVLFGAMAMAEKLSPSRFAPSLSLGC</sequence>
<dbReference type="OrthoDB" id="9806699at2"/>
<name>A0A5C6E1P9_9BACT</name>
<feature type="transmembrane region" description="Helical" evidence="1">
    <location>
        <begin position="94"/>
        <end position="116"/>
    </location>
</feature>
<keyword evidence="1" id="KW-0472">Membrane</keyword>
<gene>
    <name evidence="2" type="ORF">Q31b_30320</name>
</gene>
<dbReference type="Pfam" id="PF20221">
    <property type="entry name" value="DUF6580"/>
    <property type="match status" value="1"/>
</dbReference>
<comment type="caution">
    <text evidence="2">The sequence shown here is derived from an EMBL/GenBank/DDBJ whole genome shotgun (WGS) entry which is preliminary data.</text>
</comment>
<dbReference type="RefSeq" id="WP_146600366.1">
    <property type="nucleotide sequence ID" value="NZ_SJPY01000004.1"/>
</dbReference>
<dbReference type="Proteomes" id="UP000315471">
    <property type="component" value="Unassembled WGS sequence"/>
</dbReference>
<accession>A0A5C6E1P9</accession>
<dbReference type="InterPro" id="IPR046487">
    <property type="entry name" value="DUF6580"/>
</dbReference>
<evidence type="ECO:0000256" key="1">
    <source>
        <dbReference type="SAM" id="Phobius"/>
    </source>
</evidence>
<evidence type="ECO:0000313" key="3">
    <source>
        <dbReference type="Proteomes" id="UP000315471"/>
    </source>
</evidence>
<dbReference type="EMBL" id="SJPY01000004">
    <property type="protein sequence ID" value="TWU41581.1"/>
    <property type="molecule type" value="Genomic_DNA"/>
</dbReference>
<protein>
    <submittedName>
        <fullName evidence="2">Uncharacterized protein</fullName>
    </submittedName>
</protein>
<organism evidence="2 3">
    <name type="scientific">Novipirellula aureliae</name>
    <dbReference type="NCBI Taxonomy" id="2527966"/>
    <lineage>
        <taxon>Bacteria</taxon>
        <taxon>Pseudomonadati</taxon>
        <taxon>Planctomycetota</taxon>
        <taxon>Planctomycetia</taxon>
        <taxon>Pirellulales</taxon>
        <taxon>Pirellulaceae</taxon>
        <taxon>Novipirellula</taxon>
    </lineage>
</organism>
<feature type="transmembrane region" description="Helical" evidence="1">
    <location>
        <begin position="128"/>
        <end position="154"/>
    </location>
</feature>
<keyword evidence="3" id="KW-1185">Reference proteome</keyword>
<keyword evidence="1" id="KW-1133">Transmembrane helix</keyword>
<dbReference type="AlphaFoldDB" id="A0A5C6E1P9"/>